<comment type="catalytic activity">
    <reaction evidence="4 7">
        <text>uridine(38/39/40) in tRNA = pseudouridine(38/39/40) in tRNA</text>
        <dbReference type="Rhea" id="RHEA:22376"/>
        <dbReference type="Rhea" id="RHEA-COMP:10085"/>
        <dbReference type="Rhea" id="RHEA-COMP:10087"/>
        <dbReference type="ChEBI" id="CHEBI:65314"/>
        <dbReference type="ChEBI" id="CHEBI:65315"/>
        <dbReference type="EC" id="5.4.99.12"/>
    </reaction>
</comment>
<dbReference type="RefSeq" id="WP_088571997.1">
    <property type="nucleotide sequence ID" value="NZ_FYEK01000054.1"/>
</dbReference>
<dbReference type="InterPro" id="IPR001406">
    <property type="entry name" value="PsdUridine_synth_TruA"/>
</dbReference>
<proteinExistence type="inferred from homology"/>
<evidence type="ECO:0000256" key="1">
    <source>
        <dbReference type="ARBA" id="ARBA00009375"/>
    </source>
</evidence>
<dbReference type="AlphaFoldDB" id="A0A212RH82"/>
<organism evidence="9 10">
    <name type="scientific">Thermoflexus hugenholtzii JAD2</name>
    <dbReference type="NCBI Taxonomy" id="877466"/>
    <lineage>
        <taxon>Bacteria</taxon>
        <taxon>Bacillati</taxon>
        <taxon>Chloroflexota</taxon>
        <taxon>Thermoflexia</taxon>
        <taxon>Thermoflexales</taxon>
        <taxon>Thermoflexaceae</taxon>
        <taxon>Thermoflexus</taxon>
    </lineage>
</organism>
<dbReference type="Pfam" id="PF01416">
    <property type="entry name" value="PseudoU_synth_1"/>
    <property type="match status" value="2"/>
</dbReference>
<dbReference type="EC" id="5.4.99.12" evidence="4"/>
<name>A0A212RH82_9CHLR</name>
<keyword evidence="10" id="KW-1185">Reference proteome</keyword>
<dbReference type="NCBIfam" id="TIGR00071">
    <property type="entry name" value="hisT_truA"/>
    <property type="match status" value="1"/>
</dbReference>
<comment type="function">
    <text evidence="4">Formation of pseudouridine at positions 38, 39 and 40 in the anticodon stem and loop of transfer RNAs.</text>
</comment>
<reference evidence="10" key="1">
    <citation type="submission" date="2017-06" db="EMBL/GenBank/DDBJ databases">
        <authorList>
            <person name="Varghese N."/>
            <person name="Submissions S."/>
        </authorList>
    </citation>
    <scope>NUCLEOTIDE SEQUENCE [LARGE SCALE GENOMIC DNA]</scope>
    <source>
        <strain evidence="10">JAD2</strain>
    </source>
</reference>
<dbReference type="InterPro" id="IPR020094">
    <property type="entry name" value="TruA/RsuA/RluB/E/F_N"/>
</dbReference>
<dbReference type="InParanoid" id="A0A212RH82"/>
<feature type="domain" description="Pseudouridine synthase I TruA alpha/beta" evidence="8">
    <location>
        <begin position="5"/>
        <end position="92"/>
    </location>
</feature>
<evidence type="ECO:0000256" key="2">
    <source>
        <dbReference type="ARBA" id="ARBA00022694"/>
    </source>
</evidence>
<dbReference type="GO" id="GO:0160147">
    <property type="term" value="F:tRNA pseudouridine(38-40) synthase activity"/>
    <property type="evidence" value="ECO:0007669"/>
    <property type="project" value="UniProtKB-EC"/>
</dbReference>
<evidence type="ECO:0000256" key="4">
    <source>
        <dbReference type="HAMAP-Rule" id="MF_00171"/>
    </source>
</evidence>
<dbReference type="CDD" id="cd02570">
    <property type="entry name" value="PseudoU_synth_EcTruA"/>
    <property type="match status" value="1"/>
</dbReference>
<evidence type="ECO:0000256" key="5">
    <source>
        <dbReference type="PIRSR" id="PIRSR001430-1"/>
    </source>
</evidence>
<dbReference type="PIRSF" id="PIRSF001430">
    <property type="entry name" value="tRNA_psdUrid_synth"/>
    <property type="match status" value="1"/>
</dbReference>
<evidence type="ECO:0000313" key="10">
    <source>
        <dbReference type="Proteomes" id="UP000197025"/>
    </source>
</evidence>
<comment type="subunit">
    <text evidence="4">Homodimer.</text>
</comment>
<dbReference type="Gene3D" id="3.30.70.580">
    <property type="entry name" value="Pseudouridine synthase I, catalytic domain, N-terminal subdomain"/>
    <property type="match status" value="1"/>
</dbReference>
<dbReference type="GO" id="GO:0031119">
    <property type="term" value="P:tRNA pseudouridine synthesis"/>
    <property type="evidence" value="ECO:0007669"/>
    <property type="project" value="UniProtKB-UniRule"/>
</dbReference>
<dbReference type="OrthoDB" id="9811823at2"/>
<dbReference type="SUPFAM" id="SSF55120">
    <property type="entry name" value="Pseudouridine synthase"/>
    <property type="match status" value="1"/>
</dbReference>
<sequence>MRVWAAIAYVGTAYRGFQRLAPSHEPTVQGTLEAALARLTGVPVRVRGAGRTDAGVHALGQVVAFDVTWRHSLVDLQRALNAVLPADIVVWALGEAPPDFHPRREARSRAYRYVIYTGPWRDPFGRYLAWHVPRPLRLEAMQQAAAAWVGRHDFGAFGRPPRGQNTVREVRRAQVEANGNWVFFEIEADAFLYHMVRIMAAVLVAVGRGDRPPEAAWFYLEHPEAYPADAPAPAHGLYFVGARYDRIAIPPAPDFLPHWMEGGRPRSGGHEDPET</sequence>
<dbReference type="EMBL" id="FYEK01000054">
    <property type="protein sequence ID" value="SNB71670.1"/>
    <property type="molecule type" value="Genomic_DNA"/>
</dbReference>
<dbReference type="FunCoup" id="A0A212RH82">
    <property type="interactions" value="451"/>
</dbReference>
<feature type="active site" description="Nucleophile" evidence="4 5">
    <location>
        <position position="53"/>
    </location>
</feature>
<dbReference type="GO" id="GO:0003723">
    <property type="term" value="F:RNA binding"/>
    <property type="evidence" value="ECO:0007669"/>
    <property type="project" value="InterPro"/>
</dbReference>
<feature type="domain" description="Pseudouridine synthase I TruA alpha/beta" evidence="8">
    <location>
        <begin position="144"/>
        <end position="245"/>
    </location>
</feature>
<protein>
    <recommendedName>
        <fullName evidence="4">tRNA pseudouridine synthase A</fullName>
        <ecNumber evidence="4">5.4.99.12</ecNumber>
    </recommendedName>
    <alternativeName>
        <fullName evidence="4">tRNA pseudouridine(38-40) synthase</fullName>
    </alternativeName>
    <alternativeName>
        <fullName evidence="4">tRNA pseudouridylate synthase I</fullName>
    </alternativeName>
    <alternativeName>
        <fullName evidence="4">tRNA-uridine isomerase I</fullName>
    </alternativeName>
</protein>
<dbReference type="InterPro" id="IPR020103">
    <property type="entry name" value="PsdUridine_synth_cat_dom_sf"/>
</dbReference>
<dbReference type="InterPro" id="IPR020097">
    <property type="entry name" value="PsdUridine_synth_TruA_a/b_dom"/>
</dbReference>
<evidence type="ECO:0000313" key="9">
    <source>
        <dbReference type="EMBL" id="SNB71670.1"/>
    </source>
</evidence>
<evidence type="ECO:0000259" key="8">
    <source>
        <dbReference type="Pfam" id="PF01416"/>
    </source>
</evidence>
<dbReference type="Gene3D" id="3.30.70.660">
    <property type="entry name" value="Pseudouridine synthase I, catalytic domain, C-terminal subdomain"/>
    <property type="match status" value="1"/>
</dbReference>
<dbReference type="FunFam" id="3.30.70.580:FF:000001">
    <property type="entry name" value="tRNA pseudouridine synthase A"/>
    <property type="match status" value="1"/>
</dbReference>
<gene>
    <name evidence="4" type="primary">truA</name>
    <name evidence="9" type="ORF">SAMN02746019_00014780</name>
</gene>
<dbReference type="Proteomes" id="UP000197025">
    <property type="component" value="Unassembled WGS sequence"/>
</dbReference>
<keyword evidence="3 4" id="KW-0413">Isomerase</keyword>
<evidence type="ECO:0000256" key="6">
    <source>
        <dbReference type="PIRSR" id="PIRSR001430-2"/>
    </source>
</evidence>
<dbReference type="PANTHER" id="PTHR11142">
    <property type="entry name" value="PSEUDOURIDYLATE SYNTHASE"/>
    <property type="match status" value="1"/>
</dbReference>
<keyword evidence="2 4" id="KW-0819">tRNA processing</keyword>
<comment type="similarity">
    <text evidence="1 4 7">Belongs to the tRNA pseudouridine synthase TruA family.</text>
</comment>
<evidence type="ECO:0000256" key="3">
    <source>
        <dbReference type="ARBA" id="ARBA00023235"/>
    </source>
</evidence>
<dbReference type="HAMAP" id="MF_00171">
    <property type="entry name" value="TruA"/>
    <property type="match status" value="1"/>
</dbReference>
<feature type="binding site" evidence="4 6">
    <location>
        <position position="111"/>
    </location>
    <ligand>
        <name>substrate</name>
    </ligand>
</feature>
<dbReference type="PANTHER" id="PTHR11142:SF0">
    <property type="entry name" value="TRNA PSEUDOURIDINE SYNTHASE-LIKE 1"/>
    <property type="match status" value="1"/>
</dbReference>
<accession>A0A212RH82</accession>
<evidence type="ECO:0000256" key="7">
    <source>
        <dbReference type="RuleBase" id="RU003792"/>
    </source>
</evidence>
<comment type="caution">
    <text evidence="4">Lacks conserved residue(s) required for the propagation of feature annotation.</text>
</comment>
<dbReference type="InterPro" id="IPR020095">
    <property type="entry name" value="PsdUridine_synth_TruA_C"/>
</dbReference>